<evidence type="ECO:0000259" key="3">
    <source>
        <dbReference type="PROSITE" id="PS50263"/>
    </source>
</evidence>
<dbReference type="PROSITE" id="PS50263">
    <property type="entry name" value="CN_HYDROLASE"/>
    <property type="match status" value="1"/>
</dbReference>
<protein>
    <submittedName>
        <fullName evidence="4">Carbon-nitrogen hydrolase family protein</fullName>
    </submittedName>
</protein>
<feature type="domain" description="CN hydrolase" evidence="3">
    <location>
        <begin position="1"/>
        <end position="256"/>
    </location>
</feature>
<dbReference type="GO" id="GO:0016811">
    <property type="term" value="F:hydrolase activity, acting on carbon-nitrogen (but not peptide) bonds, in linear amides"/>
    <property type="evidence" value="ECO:0007669"/>
    <property type="project" value="InterPro"/>
</dbReference>
<dbReference type="EMBL" id="WOCD01000003">
    <property type="protein sequence ID" value="MUH72639.1"/>
    <property type="molecule type" value="Genomic_DNA"/>
</dbReference>
<proteinExistence type="inferred from homology"/>
<evidence type="ECO:0000256" key="1">
    <source>
        <dbReference type="ARBA" id="ARBA00010613"/>
    </source>
</evidence>
<comment type="caution">
    <text evidence="4">The sequence shown here is derived from an EMBL/GenBank/DDBJ whole genome shotgun (WGS) entry which is preliminary data.</text>
</comment>
<dbReference type="CDD" id="cd07572">
    <property type="entry name" value="nit"/>
    <property type="match status" value="1"/>
</dbReference>
<dbReference type="OrthoDB" id="9811121at2"/>
<dbReference type="InterPro" id="IPR036526">
    <property type="entry name" value="C-N_Hydrolase_sf"/>
</dbReference>
<name>A0A6N8FAW1_9GAMM</name>
<dbReference type="InterPro" id="IPR045254">
    <property type="entry name" value="Nit1/2_C-N_Hydrolase"/>
</dbReference>
<reference evidence="4 5" key="1">
    <citation type="submission" date="2019-11" db="EMBL/GenBank/DDBJ databases">
        <title>P. haliotis isolates from Z. marina roots.</title>
        <authorList>
            <person name="Cohen M."/>
            <person name="Jospin G."/>
            <person name="Eisen J.A."/>
            <person name="Coil D.A."/>
        </authorList>
    </citation>
    <scope>NUCLEOTIDE SEQUENCE [LARGE SCALE GENOMIC DNA]</scope>
    <source>
        <strain evidence="4 5">UCD-MCMsp1aY</strain>
    </source>
</reference>
<keyword evidence="2 4" id="KW-0378">Hydrolase</keyword>
<dbReference type="InterPro" id="IPR001110">
    <property type="entry name" value="UPF0012_CS"/>
</dbReference>
<keyword evidence="5" id="KW-1185">Reference proteome</keyword>
<comment type="similarity">
    <text evidence="1">Belongs to the carbon-nitrogen hydrolase superfamily. NIT1/NIT2 family.</text>
</comment>
<evidence type="ECO:0000256" key="2">
    <source>
        <dbReference type="ARBA" id="ARBA00022801"/>
    </source>
</evidence>
<evidence type="ECO:0000313" key="5">
    <source>
        <dbReference type="Proteomes" id="UP000439994"/>
    </source>
</evidence>
<dbReference type="PROSITE" id="PS01227">
    <property type="entry name" value="UPF0012"/>
    <property type="match status" value="1"/>
</dbReference>
<dbReference type="Proteomes" id="UP000439994">
    <property type="component" value="Unassembled WGS sequence"/>
</dbReference>
<dbReference type="Pfam" id="PF00795">
    <property type="entry name" value="CN_hydrolase"/>
    <property type="match status" value="1"/>
</dbReference>
<dbReference type="InterPro" id="IPR003010">
    <property type="entry name" value="C-N_Hydrolase"/>
</dbReference>
<dbReference type="SUPFAM" id="SSF56317">
    <property type="entry name" value="Carbon-nitrogen hydrolase"/>
    <property type="match status" value="1"/>
</dbReference>
<gene>
    <name evidence="4" type="ORF">GNP35_09145</name>
</gene>
<dbReference type="PANTHER" id="PTHR23088">
    <property type="entry name" value="NITRILASE-RELATED"/>
    <property type="match status" value="1"/>
</dbReference>
<dbReference type="PANTHER" id="PTHR23088:SF27">
    <property type="entry name" value="DEAMINATED GLUTATHIONE AMIDASE"/>
    <property type="match status" value="1"/>
</dbReference>
<dbReference type="AlphaFoldDB" id="A0A6N8FAW1"/>
<dbReference type="RefSeq" id="WP_155695800.1">
    <property type="nucleotide sequence ID" value="NZ_WOCD01000003.1"/>
</dbReference>
<sequence length="279" mass="30502">MINAFVLQMTSTPDVKENLAFVRSALLEKSRTLGADLHGSIVVLPECFACFGGKDNLNLGIAEETGNGPVQLELADIAKEFGIYLVAGSFPTKSQNKNKFLATCLVFDPIGVLIADYQKIHLFDVEVDDNTGSYRESDSTQAGNKLVVFDTPAGKVGVAICYDLRFPGLFQELRSLGTNTIVLPSAFTELTGDAHWLPLIQARAIENQLYMVAANQNGVHQNGRETFGHSVVVSPWGNILVNAERQNGLFGAALDMVKLQEIRSKMPVFVHNQFKSRLV</sequence>
<evidence type="ECO:0000313" key="4">
    <source>
        <dbReference type="EMBL" id="MUH72639.1"/>
    </source>
</evidence>
<dbReference type="Gene3D" id="3.60.110.10">
    <property type="entry name" value="Carbon-nitrogen hydrolase"/>
    <property type="match status" value="1"/>
</dbReference>
<organism evidence="4 5">
    <name type="scientific">Psychrosphaera haliotis</name>
    <dbReference type="NCBI Taxonomy" id="555083"/>
    <lineage>
        <taxon>Bacteria</taxon>
        <taxon>Pseudomonadati</taxon>
        <taxon>Pseudomonadota</taxon>
        <taxon>Gammaproteobacteria</taxon>
        <taxon>Alteromonadales</taxon>
        <taxon>Pseudoalteromonadaceae</taxon>
        <taxon>Psychrosphaera</taxon>
    </lineage>
</organism>
<accession>A0A6N8FAW1</accession>